<protein>
    <recommendedName>
        <fullName evidence="3">Pilus assembly protein PilO</fullName>
    </recommendedName>
</protein>
<keyword evidence="1" id="KW-1133">Transmembrane helix</keyword>
<dbReference type="Pfam" id="PF04350">
    <property type="entry name" value="PilO"/>
    <property type="match status" value="1"/>
</dbReference>
<reference evidence="2" key="1">
    <citation type="submission" date="2018-05" db="EMBL/GenBank/DDBJ databases">
        <authorList>
            <person name="Lanie J.A."/>
            <person name="Ng W.-L."/>
            <person name="Kazmierczak K.M."/>
            <person name="Andrzejewski T.M."/>
            <person name="Davidsen T.M."/>
            <person name="Wayne K.J."/>
            <person name="Tettelin H."/>
            <person name="Glass J.I."/>
            <person name="Rusch D."/>
            <person name="Podicherti R."/>
            <person name="Tsui H.-C.T."/>
            <person name="Winkler M.E."/>
        </authorList>
    </citation>
    <scope>NUCLEOTIDE SEQUENCE</scope>
</reference>
<accession>A0A381VBC1</accession>
<dbReference type="GO" id="GO:0043107">
    <property type="term" value="P:type IV pilus-dependent motility"/>
    <property type="evidence" value="ECO:0007669"/>
    <property type="project" value="InterPro"/>
</dbReference>
<keyword evidence="1" id="KW-0812">Transmembrane</keyword>
<gene>
    <name evidence="2" type="ORF">METZ01_LOCUS90520</name>
</gene>
<dbReference type="InterPro" id="IPR014717">
    <property type="entry name" value="Transl_elong_EF1B/ribsomal_bS6"/>
</dbReference>
<dbReference type="GO" id="GO:0043683">
    <property type="term" value="P:type IV pilus assembly"/>
    <property type="evidence" value="ECO:0007669"/>
    <property type="project" value="InterPro"/>
</dbReference>
<sequence length="252" mass="28760">MNADVGEMIKGLFSKKALEGEVKAPQNQYVKILILIFTVLILIASYIYFIYLPTQEELRINNEKLSQIEILKSEVTVLSDRILKAQADLDEAQKEYERRTTLFHTDKELEDLYGHISMLAMKNQLMVTKIEKGVEKPIFEVITSETQSSICDGSLSNTVNSDDFNMQEASQLKKVAYYEFLVDLEISGNYNNYTNFRNGLAKLKKIINIMRESIVVLESETRRGDVKVASSIATYRLPANESEKCIQSEQGF</sequence>
<dbReference type="PANTHER" id="PTHR39555:SF1">
    <property type="entry name" value="TYPE IV PILUS INNER MEMBRANE COMPONENT PILO"/>
    <property type="match status" value="1"/>
</dbReference>
<evidence type="ECO:0000313" key="2">
    <source>
        <dbReference type="EMBL" id="SVA37666.1"/>
    </source>
</evidence>
<dbReference type="AlphaFoldDB" id="A0A381VBC1"/>
<feature type="transmembrane region" description="Helical" evidence="1">
    <location>
        <begin position="32"/>
        <end position="51"/>
    </location>
</feature>
<name>A0A381VBC1_9ZZZZ</name>
<dbReference type="EMBL" id="UINC01008366">
    <property type="protein sequence ID" value="SVA37666.1"/>
    <property type="molecule type" value="Genomic_DNA"/>
</dbReference>
<dbReference type="InterPro" id="IPR007445">
    <property type="entry name" value="PilO"/>
</dbReference>
<evidence type="ECO:0000256" key="1">
    <source>
        <dbReference type="SAM" id="Phobius"/>
    </source>
</evidence>
<organism evidence="2">
    <name type="scientific">marine metagenome</name>
    <dbReference type="NCBI Taxonomy" id="408172"/>
    <lineage>
        <taxon>unclassified sequences</taxon>
        <taxon>metagenomes</taxon>
        <taxon>ecological metagenomes</taxon>
    </lineage>
</organism>
<keyword evidence="1" id="KW-0472">Membrane</keyword>
<proteinExistence type="predicted"/>
<dbReference type="Gene3D" id="3.30.70.60">
    <property type="match status" value="1"/>
</dbReference>
<evidence type="ECO:0008006" key="3">
    <source>
        <dbReference type="Google" id="ProtNLM"/>
    </source>
</evidence>
<dbReference type="PANTHER" id="PTHR39555">
    <property type="entry name" value="FIMBRIAL ASSEMBLY PROTEIN PILO-LIKE PROTEIN-RELATED"/>
    <property type="match status" value="1"/>
</dbReference>